<evidence type="ECO:0000313" key="2">
    <source>
        <dbReference type="EMBL" id="AJE16686.1"/>
    </source>
</evidence>
<reference evidence="4" key="1">
    <citation type="submission" date="2014-03" db="EMBL/GenBank/DDBJ databases">
        <title>Complete genome of Pseudomonas balearica DSM 6083T, a sewage water isolate from an enrichment with 2-methylnaphthalene.</title>
        <authorList>
            <person name="Salva-Serra F."/>
            <person name="Jaen-Luchoro D."/>
            <person name="Busquets A."/>
            <person name="Pena A."/>
            <person name="Gomila M."/>
            <person name="Bosch R."/>
            <person name="Nogales B."/>
            <person name="Garcia-Valdes E."/>
            <person name="Lalucat J."/>
            <person name="Bennasar A."/>
        </authorList>
    </citation>
    <scope>NUCLEOTIDE SEQUENCE [LARGE SCALE GENOMIC DNA]</scope>
    <source>
        <strain evidence="4">DSM 6083</strain>
    </source>
</reference>
<dbReference type="RefSeq" id="WP_052264591.1">
    <property type="nucleotide sequence ID" value="NZ_CP007511.1"/>
</dbReference>
<dbReference type="EMBL" id="CP007511">
    <property type="protein sequence ID" value="AJE16686.1"/>
    <property type="molecule type" value="Genomic_DNA"/>
</dbReference>
<sequence>MKRLFLAAFAAAVLICPLLSPLQAQDLLKPAGEGQPPALPEEPVEGLQSAPLIMAEGRIERIDRDRGIVTIAHDPVTALGWPAGTHRFHVIREQLDGLGAGDEVRFSFQGSGEAAAIVAIDPRR</sequence>
<gene>
    <name evidence="2" type="ORF">CL52_17185</name>
    <name evidence="3" type="ORF">SAMN05660875_10896</name>
</gene>
<keyword evidence="1" id="KW-0732">Signal</keyword>
<dbReference type="AlphaFoldDB" id="A0A8D3Y3J1"/>
<name>A0A8D3Y3J1_9GAMM</name>
<dbReference type="Pfam" id="PF11604">
    <property type="entry name" value="CusF_Ec"/>
    <property type="match status" value="1"/>
</dbReference>
<dbReference type="EMBL" id="FNHO01000008">
    <property type="protein sequence ID" value="SDM74074.1"/>
    <property type="molecule type" value="Genomic_DNA"/>
</dbReference>
<dbReference type="Proteomes" id="UP000182276">
    <property type="component" value="Unassembled WGS sequence"/>
</dbReference>
<feature type="signal peptide" evidence="1">
    <location>
        <begin position="1"/>
        <end position="24"/>
    </location>
</feature>
<evidence type="ECO:0000256" key="1">
    <source>
        <dbReference type="SAM" id="SignalP"/>
    </source>
</evidence>
<reference evidence="2 4" key="3">
    <citation type="journal article" name="Genome Announc.">
        <title>Complete Genome Sequence of Pseudomonas balearica DSM 6083T.</title>
        <authorList>
            <person name="Bennasar-Figueras A."/>
            <person name="Salva-Serra F."/>
            <person name="Jaen-Luchoro D."/>
            <person name="Segui C."/>
            <person name="Aliaga F."/>
            <person name="Busquets A."/>
            <person name="Gomila M."/>
            <person name="Moore E.R."/>
            <person name="Lalucat J."/>
        </authorList>
    </citation>
    <scope>NUCLEOTIDE SEQUENCE [LARGE SCALE GENOMIC DNA]</scope>
    <source>
        <strain evidence="4">DSM 6083</strain>
        <strain evidence="2">DSM6083</strain>
    </source>
</reference>
<accession>A0A8D3Y3J1</accession>
<evidence type="ECO:0000313" key="4">
    <source>
        <dbReference type="Proteomes" id="UP000031271"/>
    </source>
</evidence>
<dbReference type="InterPro" id="IPR021647">
    <property type="entry name" value="CusF_Ec"/>
</dbReference>
<dbReference type="Gene3D" id="2.40.50.320">
    <property type="entry name" value="Copper binding periplasmic protein CusF"/>
    <property type="match status" value="1"/>
</dbReference>
<keyword evidence="5" id="KW-1185">Reference proteome</keyword>
<feature type="chain" id="PRO_5034057495" evidence="1">
    <location>
        <begin position="25"/>
        <end position="124"/>
    </location>
</feature>
<organism evidence="2 4">
    <name type="scientific">Stutzerimonas balearica DSM 6083</name>
    <dbReference type="NCBI Taxonomy" id="1123016"/>
    <lineage>
        <taxon>Bacteria</taxon>
        <taxon>Pseudomonadati</taxon>
        <taxon>Pseudomonadota</taxon>
        <taxon>Gammaproteobacteria</taxon>
        <taxon>Pseudomonadales</taxon>
        <taxon>Pseudomonadaceae</taxon>
        <taxon>Stutzerimonas</taxon>
    </lineage>
</organism>
<dbReference type="GeneID" id="77262381"/>
<dbReference type="InterPro" id="IPR042230">
    <property type="entry name" value="CusF_sf"/>
</dbReference>
<dbReference type="KEGG" id="pbm:CL52_17185"/>
<protein>
    <submittedName>
        <fullName evidence="3">Copper binding protein CusF</fullName>
    </submittedName>
    <submittedName>
        <fullName evidence="2">Heat-shock protein HtpX</fullName>
    </submittedName>
</protein>
<reference evidence="3 5" key="2">
    <citation type="submission" date="2016-10" db="EMBL/GenBank/DDBJ databases">
        <authorList>
            <person name="Varghese N."/>
            <person name="Submissions S."/>
        </authorList>
    </citation>
    <scope>NUCLEOTIDE SEQUENCE [LARGE SCALE GENOMIC DNA]</scope>
    <source>
        <strain evidence="3 5">DSM 6083</strain>
    </source>
</reference>
<evidence type="ECO:0000313" key="3">
    <source>
        <dbReference type="EMBL" id="SDM74074.1"/>
    </source>
</evidence>
<evidence type="ECO:0000313" key="5">
    <source>
        <dbReference type="Proteomes" id="UP000182276"/>
    </source>
</evidence>
<proteinExistence type="predicted"/>
<dbReference type="Proteomes" id="UP000031271">
    <property type="component" value="Chromosome"/>
</dbReference>